<dbReference type="STRING" id="871968.DESME_09735"/>
<dbReference type="eggNOG" id="COG1484">
    <property type="taxonomic scope" value="Bacteria"/>
</dbReference>
<name>W0ECN7_9FIRM</name>
<dbReference type="Pfam" id="PF01695">
    <property type="entry name" value="IstB_IS21"/>
    <property type="match status" value="1"/>
</dbReference>
<evidence type="ECO:0000259" key="1">
    <source>
        <dbReference type="Pfam" id="PF01695"/>
    </source>
</evidence>
<sequence length="158" mass="17665">MKAYAAHLEENIKAGRGLLLKGAVGTMKTTLAVAVLREYLDHGGEGLFLTMSGLLDNIFTLKAKSMNQWARFEQQIRDTPLLVLDDLGAEHTEGWVLTKVDSIIAERYNRCRSIVITTNLSTAQLRGVYAERVIDRLRSTLEIINFSGPSQRRSPFAE</sequence>
<dbReference type="KEGG" id="dmt:DESME_09735"/>
<dbReference type="GO" id="GO:0006260">
    <property type="term" value="P:DNA replication"/>
    <property type="evidence" value="ECO:0007669"/>
    <property type="project" value="TreeGrafter"/>
</dbReference>
<keyword evidence="3" id="KW-1185">Reference proteome</keyword>
<dbReference type="Gene3D" id="3.40.50.300">
    <property type="entry name" value="P-loop containing nucleotide triphosphate hydrolases"/>
    <property type="match status" value="1"/>
</dbReference>
<dbReference type="PANTHER" id="PTHR30050">
    <property type="entry name" value="CHROMOSOMAL REPLICATION INITIATOR PROTEIN DNAA"/>
    <property type="match status" value="1"/>
</dbReference>
<proteinExistence type="predicted"/>
<dbReference type="HOGENOM" id="CLU_099877_0_0_9"/>
<accession>W0ECN7</accession>
<evidence type="ECO:0000313" key="2">
    <source>
        <dbReference type="EMBL" id="AHF07273.1"/>
    </source>
</evidence>
<dbReference type="EMBL" id="CP007032">
    <property type="protein sequence ID" value="AHF07273.1"/>
    <property type="molecule type" value="Genomic_DNA"/>
</dbReference>
<dbReference type="AlphaFoldDB" id="W0ECN7"/>
<dbReference type="InterPro" id="IPR002611">
    <property type="entry name" value="IstB_ATP-bd"/>
</dbReference>
<evidence type="ECO:0000313" key="3">
    <source>
        <dbReference type="Proteomes" id="UP000010847"/>
    </source>
</evidence>
<feature type="domain" description="IstB-like ATP-binding" evidence="1">
    <location>
        <begin position="15"/>
        <end position="153"/>
    </location>
</feature>
<gene>
    <name evidence="2" type="ORF">DESME_09735</name>
</gene>
<dbReference type="Proteomes" id="UP000010847">
    <property type="component" value="Chromosome"/>
</dbReference>
<protein>
    <submittedName>
        <fullName evidence="2">DNA replication protein DnaC</fullName>
    </submittedName>
</protein>
<dbReference type="InterPro" id="IPR027417">
    <property type="entry name" value="P-loop_NTPase"/>
</dbReference>
<reference evidence="2 3" key="1">
    <citation type="submission" date="2013-12" db="EMBL/GenBank/DDBJ databases">
        <authorList>
            <consortium name="DOE Joint Genome Institute"/>
            <person name="Smidt H."/>
            <person name="Huntemann M."/>
            <person name="Han J."/>
            <person name="Chen A."/>
            <person name="Kyrpides N."/>
            <person name="Mavromatis K."/>
            <person name="Markowitz V."/>
            <person name="Palaniappan K."/>
            <person name="Ivanova N."/>
            <person name="Schaumberg A."/>
            <person name="Pati A."/>
            <person name="Liolios K."/>
            <person name="Nordberg H.P."/>
            <person name="Cantor M.N."/>
            <person name="Hua S.X."/>
            <person name="Woyke T."/>
        </authorList>
    </citation>
    <scope>NUCLEOTIDE SEQUENCE [LARGE SCALE GENOMIC DNA]</scope>
    <source>
        <strain evidence="3">DSM 15288</strain>
    </source>
</reference>
<dbReference type="PANTHER" id="PTHR30050:SF4">
    <property type="entry name" value="ATP-BINDING PROTEIN RV3427C IN INSERTION SEQUENCE-RELATED"/>
    <property type="match status" value="1"/>
</dbReference>
<organism evidence="2 3">
    <name type="scientific">Desulfitobacterium metallireducens DSM 15288</name>
    <dbReference type="NCBI Taxonomy" id="871968"/>
    <lineage>
        <taxon>Bacteria</taxon>
        <taxon>Bacillati</taxon>
        <taxon>Bacillota</taxon>
        <taxon>Clostridia</taxon>
        <taxon>Eubacteriales</taxon>
        <taxon>Desulfitobacteriaceae</taxon>
        <taxon>Desulfitobacterium</taxon>
    </lineage>
</organism>
<dbReference type="SUPFAM" id="SSF52540">
    <property type="entry name" value="P-loop containing nucleoside triphosphate hydrolases"/>
    <property type="match status" value="1"/>
</dbReference>
<dbReference type="GO" id="GO:0005524">
    <property type="term" value="F:ATP binding"/>
    <property type="evidence" value="ECO:0007669"/>
    <property type="project" value="InterPro"/>
</dbReference>